<evidence type="ECO:0008006" key="11">
    <source>
        <dbReference type="Google" id="ProtNLM"/>
    </source>
</evidence>
<feature type="region of interest" description="Disordered" evidence="8">
    <location>
        <begin position="51"/>
        <end position="87"/>
    </location>
</feature>
<evidence type="ECO:0000256" key="5">
    <source>
        <dbReference type="ARBA" id="ARBA00023124"/>
    </source>
</evidence>
<dbReference type="GO" id="GO:0016829">
    <property type="term" value="F:lyase activity"/>
    <property type="evidence" value="ECO:0007669"/>
    <property type="project" value="UniProtKB-KW"/>
</dbReference>
<evidence type="ECO:0000256" key="4">
    <source>
        <dbReference type="ARBA" id="ARBA00022801"/>
    </source>
</evidence>
<dbReference type="STRING" id="1447875.A0A2B7Y3N2"/>
<dbReference type="GO" id="GO:0106300">
    <property type="term" value="P:protein-DNA covalent cross-linking repair"/>
    <property type="evidence" value="ECO:0007669"/>
    <property type="project" value="InterPro"/>
</dbReference>
<dbReference type="InterPro" id="IPR036590">
    <property type="entry name" value="SRAP-like"/>
</dbReference>
<keyword evidence="7" id="KW-0456">Lyase</keyword>
<keyword evidence="6" id="KW-0238">DNA-binding</keyword>
<dbReference type="PANTHER" id="PTHR13604:SF0">
    <property type="entry name" value="ABASIC SITE PROCESSING PROTEIN HMCES"/>
    <property type="match status" value="1"/>
</dbReference>
<accession>A0A2B7Y3N2</accession>
<dbReference type="OrthoDB" id="2111841at2759"/>
<feature type="compositionally biased region" description="Polar residues" evidence="8">
    <location>
        <begin position="410"/>
        <end position="423"/>
    </location>
</feature>
<evidence type="ECO:0000256" key="6">
    <source>
        <dbReference type="ARBA" id="ARBA00023125"/>
    </source>
</evidence>
<dbReference type="SUPFAM" id="SSF143081">
    <property type="entry name" value="BB1717-like"/>
    <property type="match status" value="1"/>
</dbReference>
<evidence type="ECO:0000256" key="2">
    <source>
        <dbReference type="ARBA" id="ARBA00022670"/>
    </source>
</evidence>
<feature type="compositionally biased region" description="Basic and acidic residues" evidence="8">
    <location>
        <begin position="366"/>
        <end position="378"/>
    </location>
</feature>
<keyword evidence="2" id="KW-0645">Protease</keyword>
<dbReference type="InterPro" id="IPR003738">
    <property type="entry name" value="SRAP"/>
</dbReference>
<keyword evidence="3" id="KW-0227">DNA damage</keyword>
<evidence type="ECO:0000256" key="1">
    <source>
        <dbReference type="ARBA" id="ARBA00008136"/>
    </source>
</evidence>
<protein>
    <recommendedName>
        <fullName evidence="11">DUF159 domain protein</fullName>
    </recommendedName>
</protein>
<evidence type="ECO:0000256" key="8">
    <source>
        <dbReference type="SAM" id="MobiDB-lite"/>
    </source>
</evidence>
<evidence type="ECO:0000256" key="7">
    <source>
        <dbReference type="ARBA" id="ARBA00023239"/>
    </source>
</evidence>
<evidence type="ECO:0000313" key="10">
    <source>
        <dbReference type="Proteomes" id="UP000223968"/>
    </source>
</evidence>
<dbReference type="GO" id="GO:0006508">
    <property type="term" value="P:proteolysis"/>
    <property type="evidence" value="ECO:0007669"/>
    <property type="project" value="UniProtKB-KW"/>
</dbReference>
<dbReference type="GO" id="GO:0008233">
    <property type="term" value="F:peptidase activity"/>
    <property type="evidence" value="ECO:0007669"/>
    <property type="project" value="UniProtKB-KW"/>
</dbReference>
<dbReference type="PANTHER" id="PTHR13604">
    <property type="entry name" value="DC12-RELATED"/>
    <property type="match status" value="1"/>
</dbReference>
<organism evidence="9 10">
    <name type="scientific">Helicocarpus griseus UAMH5409</name>
    <dbReference type="NCBI Taxonomy" id="1447875"/>
    <lineage>
        <taxon>Eukaryota</taxon>
        <taxon>Fungi</taxon>
        <taxon>Dikarya</taxon>
        <taxon>Ascomycota</taxon>
        <taxon>Pezizomycotina</taxon>
        <taxon>Eurotiomycetes</taxon>
        <taxon>Eurotiomycetidae</taxon>
        <taxon>Onygenales</taxon>
        <taxon>Ajellomycetaceae</taxon>
        <taxon>Helicocarpus</taxon>
    </lineage>
</organism>
<dbReference type="AlphaFoldDB" id="A0A2B7Y3N2"/>
<proteinExistence type="inferred from homology"/>
<dbReference type="GO" id="GO:0003697">
    <property type="term" value="F:single-stranded DNA binding"/>
    <property type="evidence" value="ECO:0007669"/>
    <property type="project" value="InterPro"/>
</dbReference>
<sequence>MCGRYALGVRLAFIRNRLQHNGQPVDEAANDDAVRETYNFAPGNYGAVYRADTPDQGAVGSQDDSVDNEPVEGQDGNDASQNTSKRNTQYRLDSMKWGLIPFWTKRSPDYGSMMKTINCRDDSLIEDKGMWTSMKRKKRCVVICQGFYEWLKKGPSGKEKIPHYIRRKDGDLMCFAGLWDCVQYDGSDEKLYTYTIITTSSNAYLKFLHDRMPVILEPGSPEMATWLDPHRVAWSKELQSILKPYEGELECYPVSKEVGKVGNNSPDFIIPINSKENKNNIANFFASTGKGKPGHKNEKPKAGTLPRSDDVKVKQEEEKSKDEASPSPAKPEPGFDSSAGKTAVKRKQGAEAPEEGEVNYKTPKAMKTEAAEPSHENVQHSPTKSGGVNKKMRSATSNDSGLKQGHSKKSTQGTQRITNFFKK</sequence>
<comment type="similarity">
    <text evidence="1">Belongs to the SOS response-associated peptidase family.</text>
</comment>
<keyword evidence="5" id="KW-0190">Covalent protein-DNA linkage</keyword>
<reference evidence="9 10" key="1">
    <citation type="submission" date="2017-10" db="EMBL/GenBank/DDBJ databases">
        <title>Comparative genomics in systemic dimorphic fungi from Ajellomycetaceae.</title>
        <authorList>
            <person name="Munoz J.F."/>
            <person name="Mcewen J.G."/>
            <person name="Clay O.K."/>
            <person name="Cuomo C.A."/>
        </authorList>
    </citation>
    <scope>NUCLEOTIDE SEQUENCE [LARGE SCALE GENOMIC DNA]</scope>
    <source>
        <strain evidence="9 10">UAMH5409</strain>
    </source>
</reference>
<gene>
    <name evidence="9" type="ORF">AJ79_02462</name>
</gene>
<dbReference type="Proteomes" id="UP000223968">
    <property type="component" value="Unassembled WGS sequence"/>
</dbReference>
<dbReference type="Gene3D" id="3.90.1680.10">
    <property type="entry name" value="SOS response associated peptidase-like"/>
    <property type="match status" value="1"/>
</dbReference>
<feature type="compositionally biased region" description="Polar residues" evidence="8">
    <location>
        <begin position="77"/>
        <end position="87"/>
    </location>
</feature>
<dbReference type="EMBL" id="PDNB01000026">
    <property type="protein sequence ID" value="PGH15297.1"/>
    <property type="molecule type" value="Genomic_DNA"/>
</dbReference>
<evidence type="ECO:0000256" key="3">
    <source>
        <dbReference type="ARBA" id="ARBA00022763"/>
    </source>
</evidence>
<name>A0A2B7Y3N2_9EURO</name>
<keyword evidence="4" id="KW-0378">Hydrolase</keyword>
<evidence type="ECO:0000313" key="9">
    <source>
        <dbReference type="EMBL" id="PGH15297.1"/>
    </source>
</evidence>
<feature type="compositionally biased region" description="Basic and acidic residues" evidence="8">
    <location>
        <begin position="295"/>
        <end position="324"/>
    </location>
</feature>
<keyword evidence="10" id="KW-1185">Reference proteome</keyword>
<feature type="region of interest" description="Disordered" evidence="8">
    <location>
        <begin position="284"/>
        <end position="423"/>
    </location>
</feature>
<dbReference type="Pfam" id="PF02586">
    <property type="entry name" value="SRAP"/>
    <property type="match status" value="1"/>
</dbReference>
<comment type="caution">
    <text evidence="9">The sequence shown here is derived from an EMBL/GenBank/DDBJ whole genome shotgun (WGS) entry which is preliminary data.</text>
</comment>